<organism evidence="2 3">
    <name type="scientific">Enterococcus faecium</name>
    <name type="common">Streptococcus faecium</name>
    <dbReference type="NCBI Taxonomy" id="1352"/>
    <lineage>
        <taxon>Bacteria</taxon>
        <taxon>Bacillati</taxon>
        <taxon>Bacillota</taxon>
        <taxon>Bacilli</taxon>
        <taxon>Lactobacillales</taxon>
        <taxon>Enterococcaceae</taxon>
        <taxon>Enterococcus</taxon>
    </lineage>
</organism>
<evidence type="ECO:0000259" key="1">
    <source>
        <dbReference type="Pfam" id="PF00128"/>
    </source>
</evidence>
<dbReference type="InterPro" id="IPR006047">
    <property type="entry name" value="GH13_cat_dom"/>
</dbReference>
<feature type="non-terminal residue" evidence="2">
    <location>
        <position position="1"/>
    </location>
</feature>
<dbReference type="AlphaFoldDB" id="A0A9X1GFC6"/>
<dbReference type="EMBL" id="JAIFOC010000573">
    <property type="protein sequence ID" value="MBX4224214.1"/>
    <property type="molecule type" value="Genomic_DNA"/>
</dbReference>
<protein>
    <recommendedName>
        <fullName evidence="1">Glycosyl hydrolase family 13 catalytic domain-containing protein</fullName>
    </recommendedName>
</protein>
<feature type="domain" description="Glycosyl hydrolase family 13 catalytic" evidence="1">
    <location>
        <begin position="1"/>
        <end position="97"/>
    </location>
</feature>
<dbReference type="Pfam" id="PF00128">
    <property type="entry name" value="Alpha-amylase"/>
    <property type="match status" value="1"/>
</dbReference>
<dbReference type="GO" id="GO:0004556">
    <property type="term" value="F:alpha-amylase activity"/>
    <property type="evidence" value="ECO:0007669"/>
    <property type="project" value="TreeGrafter"/>
</dbReference>
<feature type="non-terminal residue" evidence="2">
    <location>
        <position position="97"/>
    </location>
</feature>
<reference evidence="2" key="1">
    <citation type="journal article" date="2022" name="J. Anim. Sci.">
        <title>Whole genome sequence analyses-based assessment of virulence potential and antimicrobial susceptibilities and resistance of Enterococcus faecium strains isolated from commercial swine and cattle probiotic products.</title>
        <authorList>
            <person name="Shridhar P.B."/>
            <person name="Amachawadi R.G."/>
            <person name="Tokach M."/>
            <person name="Patel I."/>
            <person name="Gangiredla J."/>
            <person name="Mammel M."/>
            <person name="Nagaraja T.G."/>
        </authorList>
    </citation>
    <scope>NUCLEOTIDE SEQUENCE</scope>
    <source>
        <strain evidence="2">EF215</strain>
    </source>
</reference>
<dbReference type="SUPFAM" id="SSF51445">
    <property type="entry name" value="(Trans)glycosidases"/>
    <property type="match status" value="1"/>
</dbReference>
<dbReference type="RefSeq" id="WP_259471356.1">
    <property type="nucleotide sequence ID" value="NZ_JAIFOC010000573.1"/>
</dbReference>
<comment type="caution">
    <text evidence="2">The sequence shown here is derived from an EMBL/GenBank/DDBJ whole genome shotgun (WGS) entry which is preliminary data.</text>
</comment>
<dbReference type="PANTHER" id="PTHR10357:SF179">
    <property type="entry name" value="NEUTRAL AND BASIC AMINO ACID TRANSPORT PROTEIN RBAT"/>
    <property type="match status" value="1"/>
</dbReference>
<gene>
    <name evidence="2" type="ORF">KYX88_16170</name>
</gene>
<dbReference type="GO" id="GO:0009313">
    <property type="term" value="P:oligosaccharide catabolic process"/>
    <property type="evidence" value="ECO:0007669"/>
    <property type="project" value="TreeGrafter"/>
</dbReference>
<sequence>ELSMVFQFEHINLDKQNGKRKWDLKDLDPQELHRTFSKWQIELGGCGWNSLFWNNHDLPRIISRWGDDQEYRTISGKMLAIYLHFMQGTPYIYQGEE</sequence>
<evidence type="ECO:0000313" key="3">
    <source>
        <dbReference type="Proteomes" id="UP001139644"/>
    </source>
</evidence>
<accession>A0A9X1GFC6</accession>
<proteinExistence type="predicted"/>
<dbReference type="Gene3D" id="3.20.20.80">
    <property type="entry name" value="Glycosidases"/>
    <property type="match status" value="1"/>
</dbReference>
<dbReference type="PANTHER" id="PTHR10357">
    <property type="entry name" value="ALPHA-AMYLASE FAMILY MEMBER"/>
    <property type="match status" value="1"/>
</dbReference>
<dbReference type="Proteomes" id="UP001139644">
    <property type="component" value="Unassembled WGS sequence"/>
</dbReference>
<evidence type="ECO:0000313" key="2">
    <source>
        <dbReference type="EMBL" id="MBX4224214.1"/>
    </source>
</evidence>
<dbReference type="InterPro" id="IPR017853">
    <property type="entry name" value="GH"/>
</dbReference>
<name>A0A9X1GFC6_ENTFC</name>